<proteinExistence type="predicted"/>
<protein>
    <submittedName>
        <fullName evidence="1">Uncharacterized protein</fullName>
    </submittedName>
</protein>
<dbReference type="Proteomes" id="UP001158961">
    <property type="component" value="Plasmid P4"/>
</dbReference>
<reference evidence="1" key="1">
    <citation type="submission" date="2022-05" db="EMBL/GenBank/DDBJ databases">
        <authorList>
            <person name="Pothier F. J."/>
        </authorList>
    </citation>
    <scope>NUCLEOTIDE SEQUENCE</scope>
    <source>
        <strain evidence="1">DAPP-PG734</strain>
        <plasmid evidence="1">P4</plasmid>
    </source>
</reference>
<dbReference type="EMBL" id="OW970319">
    <property type="protein sequence ID" value="CAH6383080.1"/>
    <property type="molecule type" value="Genomic_DNA"/>
</dbReference>
<evidence type="ECO:0000313" key="1">
    <source>
        <dbReference type="EMBL" id="CAH6383080.1"/>
    </source>
</evidence>
<keyword evidence="1" id="KW-0614">Plasmid</keyword>
<dbReference type="AlphaFoldDB" id="A0AAN2FHT0"/>
<gene>
    <name evidence="1" type="ORF">DAPPPG734_25210</name>
</gene>
<organism evidence="1 2">
    <name type="scientific">Enterobacter agglomerans</name>
    <name type="common">Erwinia herbicola</name>
    <name type="synonym">Pantoea agglomerans</name>
    <dbReference type="NCBI Taxonomy" id="549"/>
    <lineage>
        <taxon>Bacteria</taxon>
        <taxon>Pseudomonadati</taxon>
        <taxon>Pseudomonadota</taxon>
        <taxon>Gammaproteobacteria</taxon>
        <taxon>Enterobacterales</taxon>
        <taxon>Erwiniaceae</taxon>
        <taxon>Pantoea</taxon>
        <taxon>Pantoea agglomerans group</taxon>
    </lineage>
</organism>
<name>A0AAN2FHT0_ENTAG</name>
<evidence type="ECO:0000313" key="2">
    <source>
        <dbReference type="Proteomes" id="UP001158961"/>
    </source>
</evidence>
<accession>A0AAN2FHT0</accession>
<geneLocation type="plasmid" evidence="1 2">
    <name>P4</name>
</geneLocation>
<sequence length="201" mass="23122">MFTFDSNTLALLFNDTYHQSQSVRLVISSQEGLFLEFQNRMPGQLFYRKERIPALEFSGGSTDPGVQVELRFGQISVEYNLTVDDPDFFSAMTDDDKIVVLSVRGNYQLKRKKISWVGVPKLRLFTERINRMRISNFSACCSDDERARWFGSAASLLEEAMFTDGRHVSTSDRHDFYYSRQQLRLRLNSITADGKIISSIS</sequence>
<dbReference type="RefSeq" id="WP_031592282.1">
    <property type="nucleotide sequence ID" value="NZ_CP162549.1"/>
</dbReference>